<evidence type="ECO:0000313" key="2">
    <source>
        <dbReference type="EMBL" id="KAJ7686276.1"/>
    </source>
</evidence>
<dbReference type="AlphaFoldDB" id="A0AAD7D9C8"/>
<organism evidence="2 3">
    <name type="scientific">Mycena rosella</name>
    <name type="common">Pink bonnet</name>
    <name type="synonym">Agaricus rosellus</name>
    <dbReference type="NCBI Taxonomy" id="1033263"/>
    <lineage>
        <taxon>Eukaryota</taxon>
        <taxon>Fungi</taxon>
        <taxon>Dikarya</taxon>
        <taxon>Basidiomycota</taxon>
        <taxon>Agaricomycotina</taxon>
        <taxon>Agaricomycetes</taxon>
        <taxon>Agaricomycetidae</taxon>
        <taxon>Agaricales</taxon>
        <taxon>Marasmiineae</taxon>
        <taxon>Mycenaceae</taxon>
        <taxon>Mycena</taxon>
    </lineage>
</organism>
<evidence type="ECO:0000256" key="1">
    <source>
        <dbReference type="SAM" id="MobiDB-lite"/>
    </source>
</evidence>
<dbReference type="EMBL" id="JARKIE010000097">
    <property type="protein sequence ID" value="KAJ7686276.1"/>
    <property type="molecule type" value="Genomic_DNA"/>
</dbReference>
<protein>
    <submittedName>
        <fullName evidence="2">Uncharacterized protein</fullName>
    </submittedName>
</protein>
<sequence length="116" mass="12798">MAPKSVFDSNHPFVGRILARSVRRPHIVSSLKRYFAHAEVFVDPEGLLTELYGSASSGVPLNSSADVPILAPRTRFDGSTPSTPYAFVYQKERSSITEDPGTERPRDQGDAGDYRE</sequence>
<keyword evidence="3" id="KW-1185">Reference proteome</keyword>
<comment type="caution">
    <text evidence="2">The sequence shown here is derived from an EMBL/GenBank/DDBJ whole genome shotgun (WGS) entry which is preliminary data.</text>
</comment>
<evidence type="ECO:0000313" key="3">
    <source>
        <dbReference type="Proteomes" id="UP001221757"/>
    </source>
</evidence>
<dbReference type="Proteomes" id="UP001221757">
    <property type="component" value="Unassembled WGS sequence"/>
</dbReference>
<proteinExistence type="predicted"/>
<reference evidence="2" key="1">
    <citation type="submission" date="2023-03" db="EMBL/GenBank/DDBJ databases">
        <title>Massive genome expansion in bonnet fungi (Mycena s.s.) driven by repeated elements and novel gene families across ecological guilds.</title>
        <authorList>
            <consortium name="Lawrence Berkeley National Laboratory"/>
            <person name="Harder C.B."/>
            <person name="Miyauchi S."/>
            <person name="Viragh M."/>
            <person name="Kuo A."/>
            <person name="Thoen E."/>
            <person name="Andreopoulos B."/>
            <person name="Lu D."/>
            <person name="Skrede I."/>
            <person name="Drula E."/>
            <person name="Henrissat B."/>
            <person name="Morin E."/>
            <person name="Kohler A."/>
            <person name="Barry K."/>
            <person name="LaButti K."/>
            <person name="Morin E."/>
            <person name="Salamov A."/>
            <person name="Lipzen A."/>
            <person name="Mereny Z."/>
            <person name="Hegedus B."/>
            <person name="Baldrian P."/>
            <person name="Stursova M."/>
            <person name="Weitz H."/>
            <person name="Taylor A."/>
            <person name="Grigoriev I.V."/>
            <person name="Nagy L.G."/>
            <person name="Martin F."/>
            <person name="Kauserud H."/>
        </authorList>
    </citation>
    <scope>NUCLEOTIDE SEQUENCE</scope>
    <source>
        <strain evidence="2">CBHHK067</strain>
    </source>
</reference>
<feature type="region of interest" description="Disordered" evidence="1">
    <location>
        <begin position="90"/>
        <end position="116"/>
    </location>
</feature>
<accession>A0AAD7D9C8</accession>
<gene>
    <name evidence="2" type="ORF">B0H17DRAFT_1204336</name>
</gene>
<name>A0AAD7D9C8_MYCRO</name>